<protein>
    <submittedName>
        <fullName evidence="3">Uncharacterized protein (TIGR00369 family)</fullName>
    </submittedName>
</protein>
<dbReference type="InterPro" id="IPR029069">
    <property type="entry name" value="HotDog_dom_sf"/>
</dbReference>
<evidence type="ECO:0000256" key="1">
    <source>
        <dbReference type="ARBA" id="ARBA00022801"/>
    </source>
</evidence>
<dbReference type="NCBIfam" id="TIGR00369">
    <property type="entry name" value="unchar_dom_1"/>
    <property type="match status" value="1"/>
</dbReference>
<keyword evidence="1" id="KW-0378">Hydrolase</keyword>
<dbReference type="InterPro" id="IPR052723">
    <property type="entry name" value="Acyl-CoA_thioesterase_PaaI"/>
</dbReference>
<dbReference type="Proteomes" id="UP000318141">
    <property type="component" value="Unassembled WGS sequence"/>
</dbReference>
<dbReference type="GO" id="GO:0016289">
    <property type="term" value="F:acyl-CoA hydrolase activity"/>
    <property type="evidence" value="ECO:0007669"/>
    <property type="project" value="TreeGrafter"/>
</dbReference>
<dbReference type="PANTHER" id="PTHR42856:SF1">
    <property type="entry name" value="ACYL-COENZYME A THIOESTERASE PAAI"/>
    <property type="match status" value="1"/>
</dbReference>
<keyword evidence="4" id="KW-1185">Reference proteome</keyword>
<gene>
    <name evidence="3" type="ORF">L602_005000000100</name>
</gene>
<dbReference type="Gene3D" id="3.10.129.10">
    <property type="entry name" value="Hotdog Thioesterase"/>
    <property type="match status" value="1"/>
</dbReference>
<sequence>MTHQPNGFPIHIPFVELLGVRCIHVGGGISEIVMPVQAQHQNGWEMAHGGVLMTLLDVAMAIAGRSADSEGGRGVVTIEMKTSFMSPGRGTLTARGDCVHRTSSLAFCEAEIVDADGTLVARGSGTFKYIKRKQPQPDTGADG</sequence>
<accession>A0A562B533</accession>
<dbReference type="Pfam" id="PF03061">
    <property type="entry name" value="4HBT"/>
    <property type="match status" value="1"/>
</dbReference>
<dbReference type="SUPFAM" id="SSF54637">
    <property type="entry name" value="Thioesterase/thiol ester dehydrase-isomerase"/>
    <property type="match status" value="1"/>
</dbReference>
<dbReference type="OrthoDB" id="4717506at2"/>
<evidence type="ECO:0000259" key="2">
    <source>
        <dbReference type="Pfam" id="PF03061"/>
    </source>
</evidence>
<dbReference type="InterPro" id="IPR006683">
    <property type="entry name" value="Thioestr_dom"/>
</dbReference>
<dbReference type="PANTHER" id="PTHR42856">
    <property type="entry name" value="ACYL-COENZYME A THIOESTERASE PAAI"/>
    <property type="match status" value="1"/>
</dbReference>
<comment type="caution">
    <text evidence="3">The sequence shown here is derived from an EMBL/GenBank/DDBJ whole genome shotgun (WGS) entry which is preliminary data.</text>
</comment>
<reference evidence="3 4" key="1">
    <citation type="submission" date="2019-07" db="EMBL/GenBank/DDBJ databases">
        <title>Genome sequencing of lignin-degrading bacterial isolates.</title>
        <authorList>
            <person name="Gladden J."/>
        </authorList>
    </citation>
    <scope>NUCLEOTIDE SEQUENCE [LARGE SCALE GENOMIC DNA]</scope>
    <source>
        <strain evidence="3 4">J11</strain>
    </source>
</reference>
<dbReference type="InterPro" id="IPR003736">
    <property type="entry name" value="PAAI_dom"/>
</dbReference>
<feature type="domain" description="Thioesterase" evidence="2">
    <location>
        <begin position="47"/>
        <end position="121"/>
    </location>
</feature>
<name>A0A562B533_9BURK</name>
<organism evidence="3 4">
    <name type="scientific">Cupriavidus gilardii J11</name>
    <dbReference type="NCBI Taxonomy" id="936133"/>
    <lineage>
        <taxon>Bacteria</taxon>
        <taxon>Pseudomonadati</taxon>
        <taxon>Pseudomonadota</taxon>
        <taxon>Betaproteobacteria</taxon>
        <taxon>Burkholderiales</taxon>
        <taxon>Burkholderiaceae</taxon>
        <taxon>Cupriavidus</taxon>
    </lineage>
</organism>
<proteinExistence type="predicted"/>
<dbReference type="AlphaFoldDB" id="A0A562B533"/>
<dbReference type="CDD" id="cd03443">
    <property type="entry name" value="PaaI_thioesterase"/>
    <property type="match status" value="1"/>
</dbReference>
<evidence type="ECO:0000313" key="3">
    <source>
        <dbReference type="EMBL" id="TWG80282.1"/>
    </source>
</evidence>
<dbReference type="EMBL" id="VLJN01000046">
    <property type="protein sequence ID" value="TWG80282.1"/>
    <property type="molecule type" value="Genomic_DNA"/>
</dbReference>
<evidence type="ECO:0000313" key="4">
    <source>
        <dbReference type="Proteomes" id="UP000318141"/>
    </source>
</evidence>